<dbReference type="AlphaFoldDB" id="A0A845BLD1"/>
<evidence type="ECO:0000313" key="1">
    <source>
        <dbReference type="EMBL" id="MXP66057.1"/>
    </source>
</evidence>
<proteinExistence type="predicted"/>
<gene>
    <name evidence="1" type="ORF">E0493_22185</name>
</gene>
<dbReference type="InterPro" id="IPR051321">
    <property type="entry name" value="PHA/PHB_synthase"/>
</dbReference>
<sequence length="716" mass="78887">MPRTPTLADYLDYAVDVTQRSILFWDTMRQRGNEYLQHNAAGKPPLLKFGHELLLDGRTLEHPANYALLRILPRPDDLPTDEAKRPFVVVDPRAGHGPGIGGFKEDSEIGNALKVGHPVYFITFLPDPVPGQRLLDVALAEARFLELVRQRHPEATSAPCIIGNCQAGWAIMGLAALRPDLPGPLLLAGSPLSYWAGAPGLNPMRYSGGLLGGSWLAYLASDLGHGRFDGANLVLNFEAMNPGNTWWSKYYSLLDKADTEPPRFLEFERWWGGYFLMNREEITAIVDQLFVGNQLARGEIASADGKLRLDLRQIRSPICVLCSWGDDITPPQQALNWILDIYASDDDLLAQGQTIVYSVHPKVGHLGIFVSGSVARKEHAGFVELLDLIEALPPGLYEMLIEDKRPEMRGAQLVPDRYVTRFERRSITDITELCGDRSGERPFEVVRRVSEVNAGLYDELMAPVVQSLASEPAAELSRRFHPLRAQRWALSDLNPALLPFASAAPAVKAARRPCADDNPYRVFERDMAAAVERGWEAAAELRDRMAELTFNAIYASPLARAAAGLASAPDPQPLGADPVRRELARREAKDLLASADKGSLRDGIVRILLLLLNEGGAIDERSYRALQAVRQQLPKHHQASPAEMREVARRQALLLRADREAAVRGLTAIFSQPKDRSMAEAVLRKAAEAVGAKIDMTPKGPMAVLLNEPEPSAKAG</sequence>
<dbReference type="Gene3D" id="3.40.50.1820">
    <property type="entry name" value="alpha/beta hydrolase"/>
    <property type="match status" value="1"/>
</dbReference>
<protein>
    <submittedName>
        <fullName evidence="1">DUF3141 domain-containing protein</fullName>
    </submittedName>
</protein>
<evidence type="ECO:0000313" key="2">
    <source>
        <dbReference type="Proteomes" id="UP000460715"/>
    </source>
</evidence>
<dbReference type="PANTHER" id="PTHR36837:SF2">
    <property type="entry name" value="POLY(3-HYDROXYALKANOATE) POLYMERASE SUBUNIT PHAC"/>
    <property type="match status" value="1"/>
</dbReference>
<dbReference type="Proteomes" id="UP000460715">
    <property type="component" value="Unassembled WGS sequence"/>
</dbReference>
<organism evidence="1 2">
    <name type="scientific">Teichococcus coralli</name>
    <dbReference type="NCBI Taxonomy" id="2545983"/>
    <lineage>
        <taxon>Bacteria</taxon>
        <taxon>Pseudomonadati</taxon>
        <taxon>Pseudomonadota</taxon>
        <taxon>Alphaproteobacteria</taxon>
        <taxon>Acetobacterales</taxon>
        <taxon>Roseomonadaceae</taxon>
        <taxon>Roseomonas</taxon>
    </lineage>
</organism>
<dbReference type="EMBL" id="SNVJ01000040">
    <property type="protein sequence ID" value="MXP66057.1"/>
    <property type="molecule type" value="Genomic_DNA"/>
</dbReference>
<reference evidence="1 2" key="1">
    <citation type="submission" date="2019-03" db="EMBL/GenBank/DDBJ databases">
        <title>Roseomonas sp. a novel Roseomonas species isolated from Sea whip Gorgonian.</title>
        <authorList>
            <person name="Li F."/>
            <person name="Pan X."/>
            <person name="Huang S."/>
            <person name="Li Z."/>
            <person name="Meng B."/>
        </authorList>
    </citation>
    <scope>NUCLEOTIDE SEQUENCE [LARGE SCALE GENOMIC DNA]</scope>
    <source>
        <strain evidence="1 2">M0104</strain>
    </source>
</reference>
<comment type="caution">
    <text evidence="1">The sequence shown here is derived from an EMBL/GenBank/DDBJ whole genome shotgun (WGS) entry which is preliminary data.</text>
</comment>
<dbReference type="InterPro" id="IPR024501">
    <property type="entry name" value="DUF3141"/>
</dbReference>
<dbReference type="OrthoDB" id="7231451at2"/>
<dbReference type="RefSeq" id="WP_160939466.1">
    <property type="nucleotide sequence ID" value="NZ_SNVJ01000040.1"/>
</dbReference>
<dbReference type="SUPFAM" id="SSF53474">
    <property type="entry name" value="alpha/beta-Hydrolases"/>
    <property type="match status" value="1"/>
</dbReference>
<name>A0A845BLD1_9PROT</name>
<dbReference type="PANTHER" id="PTHR36837">
    <property type="entry name" value="POLY(3-HYDROXYALKANOATE) POLYMERASE SUBUNIT PHAC"/>
    <property type="match status" value="1"/>
</dbReference>
<dbReference type="Pfam" id="PF11339">
    <property type="entry name" value="DUF3141"/>
    <property type="match status" value="1"/>
</dbReference>
<accession>A0A845BLD1</accession>
<keyword evidence="2" id="KW-1185">Reference proteome</keyword>
<dbReference type="InterPro" id="IPR029058">
    <property type="entry name" value="AB_hydrolase_fold"/>
</dbReference>